<keyword evidence="6" id="KW-0489">Methyltransferase</keyword>
<keyword evidence="2 5" id="KW-0812">Transmembrane</keyword>
<dbReference type="InterPro" id="IPR007318">
    <property type="entry name" value="Phopholipid_MeTrfase"/>
</dbReference>
<keyword evidence="4 5" id="KW-0472">Membrane</keyword>
<sequence length="422" mass="46559">MIALELPVPVLWALRWALFLGPLAACAILVRRDGHDRRTLVGCLFAFLYGLGLIFGTHILAAAMGWWRYGGQTLMLQGIPADIWIGGALLFGPVLFLAFPRTNPLWLLPPIVAGLHGLFFLSLPPLVHPGPGWFPGVVTVFATAHLPALALARWTAQDRRLPERAALLALGYGFLAFGVLPCLILRAMGGEWDLAGRPPLLTAFCLVLLAPLFVLGLSAVQLFVMYGEGTPIPLDPTQRLVRTGVFAYVTNPMQLSTAASWVVMGLALGSPWIAAAALMAWVFVLGMVRWHHRHDLLVRFPQGWPEYRAHVPEWRPRWRPWIPEAARLTLDPARPLHRRLKAWLARREAVGLSLEPLPGARLVYDDGLVRLNGPLAALKCLEHVHFAWALVGAAGLLVGWPLAGLRRRWQARSRGRGATHHA</sequence>
<evidence type="ECO:0000256" key="4">
    <source>
        <dbReference type="ARBA" id="ARBA00023136"/>
    </source>
</evidence>
<evidence type="ECO:0000313" key="6">
    <source>
        <dbReference type="EMBL" id="SFK29784.1"/>
    </source>
</evidence>
<reference evidence="7" key="1">
    <citation type="submission" date="2016-10" db="EMBL/GenBank/DDBJ databases">
        <authorList>
            <person name="Varghese N."/>
            <person name="Submissions S."/>
        </authorList>
    </citation>
    <scope>NUCLEOTIDE SEQUENCE [LARGE SCALE GENOMIC DNA]</scope>
    <source>
        <strain evidence="7">CGMCC 1.6474</strain>
    </source>
</reference>
<organism evidence="6 7">
    <name type="scientific">Methylorubrum salsuginis</name>
    <dbReference type="NCBI Taxonomy" id="414703"/>
    <lineage>
        <taxon>Bacteria</taxon>
        <taxon>Pseudomonadati</taxon>
        <taxon>Pseudomonadota</taxon>
        <taxon>Alphaproteobacteria</taxon>
        <taxon>Hyphomicrobiales</taxon>
        <taxon>Methylobacteriaceae</taxon>
        <taxon>Methylorubrum</taxon>
    </lineage>
</organism>
<dbReference type="Gene3D" id="1.20.120.1630">
    <property type="match status" value="1"/>
</dbReference>
<dbReference type="AlphaFoldDB" id="A0A1I3YD27"/>
<protein>
    <submittedName>
        <fullName evidence="6">Protein-S-isoprenylcysteine O-methyltransferase Ste14</fullName>
    </submittedName>
</protein>
<dbReference type="Proteomes" id="UP000198804">
    <property type="component" value="Unassembled WGS sequence"/>
</dbReference>
<keyword evidence="6" id="KW-0808">Transferase</keyword>
<feature type="transmembrane region" description="Helical" evidence="5">
    <location>
        <begin position="384"/>
        <end position="405"/>
    </location>
</feature>
<keyword evidence="3 5" id="KW-1133">Transmembrane helix</keyword>
<dbReference type="STRING" id="414703.SAMN04488125_101149"/>
<keyword evidence="7" id="KW-1185">Reference proteome</keyword>
<evidence type="ECO:0000256" key="5">
    <source>
        <dbReference type="SAM" id="Phobius"/>
    </source>
</evidence>
<dbReference type="EMBL" id="FOSV01000001">
    <property type="protein sequence ID" value="SFK29784.1"/>
    <property type="molecule type" value="Genomic_DNA"/>
</dbReference>
<name>A0A1I3YD27_9HYPH</name>
<proteinExistence type="predicted"/>
<evidence type="ECO:0000256" key="3">
    <source>
        <dbReference type="ARBA" id="ARBA00022989"/>
    </source>
</evidence>
<feature type="transmembrane region" description="Helical" evidence="5">
    <location>
        <begin position="12"/>
        <end position="30"/>
    </location>
</feature>
<comment type="subcellular location">
    <subcellularLocation>
        <location evidence="1">Endomembrane system</location>
        <topology evidence="1">Multi-pass membrane protein</topology>
    </subcellularLocation>
</comment>
<feature type="transmembrane region" description="Helical" evidence="5">
    <location>
        <begin position="166"/>
        <end position="188"/>
    </location>
</feature>
<feature type="transmembrane region" description="Helical" evidence="5">
    <location>
        <begin position="200"/>
        <end position="224"/>
    </location>
</feature>
<dbReference type="RefSeq" id="WP_165616357.1">
    <property type="nucleotide sequence ID" value="NZ_FOSV01000001.1"/>
</dbReference>
<dbReference type="Pfam" id="PF04191">
    <property type="entry name" value="PEMT"/>
    <property type="match status" value="1"/>
</dbReference>
<dbReference type="GO" id="GO:0032259">
    <property type="term" value="P:methylation"/>
    <property type="evidence" value="ECO:0007669"/>
    <property type="project" value="UniProtKB-KW"/>
</dbReference>
<dbReference type="GO" id="GO:0012505">
    <property type="term" value="C:endomembrane system"/>
    <property type="evidence" value="ECO:0007669"/>
    <property type="project" value="UniProtKB-SubCell"/>
</dbReference>
<evidence type="ECO:0000256" key="2">
    <source>
        <dbReference type="ARBA" id="ARBA00022692"/>
    </source>
</evidence>
<evidence type="ECO:0000313" key="7">
    <source>
        <dbReference type="Proteomes" id="UP000198804"/>
    </source>
</evidence>
<feature type="transmembrane region" description="Helical" evidence="5">
    <location>
        <begin position="106"/>
        <end position="127"/>
    </location>
</feature>
<feature type="transmembrane region" description="Helical" evidence="5">
    <location>
        <begin position="272"/>
        <end position="290"/>
    </location>
</feature>
<evidence type="ECO:0000256" key="1">
    <source>
        <dbReference type="ARBA" id="ARBA00004127"/>
    </source>
</evidence>
<dbReference type="GO" id="GO:0008168">
    <property type="term" value="F:methyltransferase activity"/>
    <property type="evidence" value="ECO:0007669"/>
    <property type="project" value="UniProtKB-KW"/>
</dbReference>
<accession>A0A1I3YD27</accession>
<feature type="transmembrane region" description="Helical" evidence="5">
    <location>
        <begin position="79"/>
        <end position="99"/>
    </location>
</feature>
<feature type="transmembrane region" description="Helical" evidence="5">
    <location>
        <begin position="133"/>
        <end position="154"/>
    </location>
</feature>
<gene>
    <name evidence="6" type="ORF">SAMN04488125_101149</name>
</gene>
<feature type="transmembrane region" description="Helical" evidence="5">
    <location>
        <begin position="42"/>
        <end position="67"/>
    </location>
</feature>